<dbReference type="SMART" id="SM00493">
    <property type="entry name" value="TOPRIM"/>
    <property type="match status" value="1"/>
</dbReference>
<feature type="site" description="Interaction with DNA" evidence="10">
    <location>
        <position position="303"/>
    </location>
</feature>
<keyword evidence="14" id="KW-1185">Reference proteome</keyword>
<dbReference type="PROSITE" id="PS52039">
    <property type="entry name" value="TOPO_IA_2"/>
    <property type="match status" value="1"/>
</dbReference>
<keyword evidence="9 10" id="KW-0413">Isomerase</keyword>
<dbReference type="Pfam" id="PF01131">
    <property type="entry name" value="Topoisom_bac"/>
    <property type="match status" value="1"/>
</dbReference>
<dbReference type="HAMAP" id="MF_00952">
    <property type="entry name" value="Topoisom_1_prok"/>
    <property type="match status" value="1"/>
</dbReference>
<organism evidence="13 14">
    <name type="scientific">Sedimentibacter saalensis</name>
    <dbReference type="NCBI Taxonomy" id="130788"/>
    <lineage>
        <taxon>Bacteria</taxon>
        <taxon>Bacillati</taxon>
        <taxon>Bacillota</taxon>
        <taxon>Tissierellia</taxon>
        <taxon>Sedimentibacter</taxon>
    </lineage>
</organism>
<dbReference type="Pfam" id="PF01751">
    <property type="entry name" value="Toprim"/>
    <property type="match status" value="1"/>
</dbReference>
<dbReference type="CDD" id="cd03363">
    <property type="entry name" value="TOPRIM_TopoIA_TopoI"/>
    <property type="match status" value="1"/>
</dbReference>
<feature type="active site" description="O-(5'-phospho-DNA)-tyrosine intermediate" evidence="10">
    <location>
        <position position="301"/>
    </location>
</feature>
<keyword evidence="7 10" id="KW-0799">Topoisomerase</keyword>
<comment type="catalytic activity">
    <reaction evidence="1 10">
        <text>ATP-independent breakage of single-stranded DNA, followed by passage and rejoining.</text>
        <dbReference type="EC" id="5.6.2.1"/>
    </reaction>
</comment>
<evidence type="ECO:0000313" key="14">
    <source>
        <dbReference type="Proteomes" id="UP000315343"/>
    </source>
</evidence>
<keyword evidence="6" id="KW-0460">Magnesium</keyword>
<dbReference type="OrthoDB" id="9804262at2"/>
<dbReference type="RefSeq" id="WP_145079834.1">
    <property type="nucleotide sequence ID" value="NZ_DAMBUX010000001.1"/>
</dbReference>
<dbReference type="InterPro" id="IPR013498">
    <property type="entry name" value="Topo_IA_Znf"/>
</dbReference>
<keyword evidence="3" id="KW-0479">Metal-binding</keyword>
<comment type="function">
    <text evidence="10">Releases the supercoiling and torsional tension of DNA, which is introduced during the DNA replication and transcription, by transiently cleaving and rejoining one strand of the DNA duplex. Introduces a single-strand break via transesterification at a target site in duplex DNA. The scissile phosphodiester is attacked by the catalytic tyrosine of the enzyme, resulting in the formation of a DNA-(5'-phosphotyrosyl)-enzyme intermediate and the expulsion of a 3'-OH DNA strand. The free DNA strand then undergoes passage around the unbroken strand, thus removing DNA supercoils. Finally, in the religation step, the DNA 3'-OH attacks the covalent intermediate to expel the active-site tyrosine and restore the DNA phosphodiester backbone.</text>
</comment>
<proteinExistence type="inferred from homology"/>
<dbReference type="GO" id="GO:0005694">
    <property type="term" value="C:chromosome"/>
    <property type="evidence" value="ECO:0007669"/>
    <property type="project" value="InterPro"/>
</dbReference>
<name>A0A562JGW8_9FIRM</name>
<dbReference type="GO" id="GO:0008270">
    <property type="term" value="F:zinc ion binding"/>
    <property type="evidence" value="ECO:0007669"/>
    <property type="project" value="UniProtKB-KW"/>
</dbReference>
<dbReference type="EC" id="5.6.2.1" evidence="10"/>
<evidence type="ECO:0000313" key="13">
    <source>
        <dbReference type="EMBL" id="TWH82321.1"/>
    </source>
</evidence>
<dbReference type="EMBL" id="VLKH01000002">
    <property type="protein sequence ID" value="TWH82321.1"/>
    <property type="molecule type" value="Genomic_DNA"/>
</dbReference>
<dbReference type="Pfam" id="PF01396">
    <property type="entry name" value="Zn_ribbon_Top1"/>
    <property type="match status" value="4"/>
</dbReference>
<dbReference type="InterPro" id="IPR023405">
    <property type="entry name" value="Topo_IA_core_domain"/>
</dbReference>
<comment type="similarity">
    <text evidence="2 10">Belongs to the type IA topoisomerase family.</text>
</comment>
<evidence type="ECO:0000256" key="1">
    <source>
        <dbReference type="ARBA" id="ARBA00000213"/>
    </source>
</evidence>
<evidence type="ECO:0000256" key="9">
    <source>
        <dbReference type="ARBA" id="ARBA00023235"/>
    </source>
</evidence>
<dbReference type="InterPro" id="IPR003601">
    <property type="entry name" value="Topo_IA_2"/>
</dbReference>
<evidence type="ECO:0000256" key="8">
    <source>
        <dbReference type="ARBA" id="ARBA00023125"/>
    </source>
</evidence>
<keyword evidence="8 10" id="KW-0238">DNA-binding</keyword>
<dbReference type="GO" id="GO:0003917">
    <property type="term" value="F:DNA topoisomerase type I (single strand cut, ATP-independent) activity"/>
    <property type="evidence" value="ECO:0007669"/>
    <property type="project" value="UniProtKB-UniRule"/>
</dbReference>
<dbReference type="InterPro" id="IPR000380">
    <property type="entry name" value="Topo_IA"/>
</dbReference>
<keyword evidence="4" id="KW-0863">Zinc-finger</keyword>
<dbReference type="Gene3D" id="1.10.290.10">
    <property type="entry name" value="Topoisomerase I, domain 4"/>
    <property type="match status" value="1"/>
</dbReference>
<evidence type="ECO:0000256" key="2">
    <source>
        <dbReference type="ARBA" id="ARBA00009446"/>
    </source>
</evidence>
<evidence type="ECO:0000256" key="4">
    <source>
        <dbReference type="ARBA" id="ARBA00022771"/>
    </source>
</evidence>
<dbReference type="InterPro" id="IPR034149">
    <property type="entry name" value="TOPRIM_TopoI"/>
</dbReference>
<dbReference type="PRINTS" id="PR00417">
    <property type="entry name" value="PRTPISMRASEI"/>
</dbReference>
<dbReference type="InterPro" id="IPR003602">
    <property type="entry name" value="Topo_IA_DNA-bd_dom"/>
</dbReference>
<dbReference type="SUPFAM" id="SSF56712">
    <property type="entry name" value="Prokaryotic type I DNA topoisomerase"/>
    <property type="match status" value="1"/>
</dbReference>
<reference evidence="13 14" key="1">
    <citation type="submission" date="2019-07" db="EMBL/GenBank/DDBJ databases">
        <title>Genomic Encyclopedia of Type Strains, Phase I: the one thousand microbial genomes (KMG-I) project.</title>
        <authorList>
            <person name="Kyrpides N."/>
        </authorList>
    </citation>
    <scope>NUCLEOTIDE SEQUENCE [LARGE SCALE GENOMIC DNA]</scope>
    <source>
        <strain evidence="13 14">DSM 13558</strain>
    </source>
</reference>
<dbReference type="Gene3D" id="1.10.460.10">
    <property type="entry name" value="Topoisomerase I, domain 2"/>
    <property type="match status" value="1"/>
</dbReference>
<dbReference type="GO" id="GO:0003677">
    <property type="term" value="F:DNA binding"/>
    <property type="evidence" value="ECO:0007669"/>
    <property type="project" value="UniProtKB-KW"/>
</dbReference>
<feature type="site" description="Interaction with DNA" evidence="10">
    <location>
        <position position="138"/>
    </location>
</feature>
<dbReference type="Proteomes" id="UP000315343">
    <property type="component" value="Unassembled WGS sequence"/>
</dbReference>
<feature type="site" description="Interaction with DNA" evidence="10">
    <location>
        <position position="139"/>
    </location>
</feature>
<protein>
    <recommendedName>
        <fullName evidence="10">DNA topoisomerase 1</fullName>
        <ecNumber evidence="10">5.6.2.1</ecNumber>
    </recommendedName>
    <alternativeName>
        <fullName evidence="10">DNA topoisomerase I</fullName>
    </alternativeName>
</protein>
<dbReference type="PANTHER" id="PTHR42785">
    <property type="entry name" value="DNA TOPOISOMERASE, TYPE IA, CORE"/>
    <property type="match status" value="1"/>
</dbReference>
<evidence type="ECO:0000256" key="3">
    <source>
        <dbReference type="ARBA" id="ARBA00022723"/>
    </source>
</evidence>
<dbReference type="Gene3D" id="2.70.20.10">
    <property type="entry name" value="Topoisomerase I, domain 3"/>
    <property type="match status" value="1"/>
</dbReference>
<dbReference type="InterPro" id="IPR013497">
    <property type="entry name" value="Topo_IA_cen"/>
</dbReference>
<feature type="site" description="Interaction with DNA" evidence="10">
    <location>
        <position position="142"/>
    </location>
</feature>
<dbReference type="InterPro" id="IPR013825">
    <property type="entry name" value="Topo_IA_cen_sub2"/>
</dbReference>
<evidence type="ECO:0000256" key="5">
    <source>
        <dbReference type="ARBA" id="ARBA00022833"/>
    </source>
</evidence>
<evidence type="ECO:0000259" key="12">
    <source>
        <dbReference type="PROSITE" id="PS52039"/>
    </source>
</evidence>
<evidence type="ECO:0000259" key="11">
    <source>
        <dbReference type="PROSITE" id="PS50880"/>
    </source>
</evidence>
<dbReference type="InterPro" id="IPR005733">
    <property type="entry name" value="TopoI_bac-type"/>
</dbReference>
<dbReference type="SMART" id="SM00437">
    <property type="entry name" value="TOP1Ac"/>
    <property type="match status" value="1"/>
</dbReference>
<dbReference type="GO" id="GO:0006265">
    <property type="term" value="P:DNA topological change"/>
    <property type="evidence" value="ECO:0007669"/>
    <property type="project" value="UniProtKB-UniRule"/>
</dbReference>
<dbReference type="PROSITE" id="PS50880">
    <property type="entry name" value="TOPRIM"/>
    <property type="match status" value="1"/>
</dbReference>
<feature type="site" description="Interaction with DNA" evidence="10">
    <location>
        <position position="147"/>
    </location>
</feature>
<keyword evidence="5" id="KW-0862">Zinc</keyword>
<dbReference type="InterPro" id="IPR013826">
    <property type="entry name" value="Topo_IA_cen_sub3"/>
</dbReference>
<evidence type="ECO:0000256" key="10">
    <source>
        <dbReference type="HAMAP-Rule" id="MF_00952"/>
    </source>
</evidence>
<feature type="domain" description="Topo IA-type catalytic" evidence="12">
    <location>
        <begin position="128"/>
        <end position="559"/>
    </location>
</feature>
<feature type="region of interest" description="Interaction with DNA" evidence="10">
    <location>
        <begin position="162"/>
        <end position="167"/>
    </location>
</feature>
<dbReference type="Gene3D" id="3.40.50.140">
    <property type="match status" value="1"/>
</dbReference>
<evidence type="ECO:0000256" key="6">
    <source>
        <dbReference type="ARBA" id="ARBA00022842"/>
    </source>
</evidence>
<feature type="site" description="Interaction with DNA" evidence="10">
    <location>
        <position position="32"/>
    </location>
</feature>
<comment type="subunit">
    <text evidence="10">Monomer.</text>
</comment>
<dbReference type="InterPro" id="IPR013824">
    <property type="entry name" value="Topo_IA_cen_sub1"/>
</dbReference>
<dbReference type="InterPro" id="IPR028612">
    <property type="entry name" value="Topoisom_1_IA"/>
</dbReference>
<accession>A0A562JGW8</accession>
<dbReference type="PANTHER" id="PTHR42785:SF1">
    <property type="entry name" value="DNA TOPOISOMERASE"/>
    <property type="match status" value="1"/>
</dbReference>
<dbReference type="SUPFAM" id="SSF57783">
    <property type="entry name" value="Zinc beta-ribbon"/>
    <property type="match status" value="3"/>
</dbReference>
<dbReference type="NCBIfam" id="TIGR01051">
    <property type="entry name" value="topA_bact"/>
    <property type="match status" value="1"/>
</dbReference>
<dbReference type="InterPro" id="IPR023406">
    <property type="entry name" value="Topo_IA_AS"/>
</dbReference>
<dbReference type="SMART" id="SM00436">
    <property type="entry name" value="TOP1Bc"/>
    <property type="match status" value="1"/>
</dbReference>
<dbReference type="PROSITE" id="PS00396">
    <property type="entry name" value="TOPO_IA_1"/>
    <property type="match status" value="1"/>
</dbReference>
<comment type="caution">
    <text evidence="13">The sequence shown here is derived from an EMBL/GenBank/DDBJ whole genome shotgun (WGS) entry which is preliminary data.</text>
</comment>
<dbReference type="CDD" id="cd00186">
    <property type="entry name" value="TOP1Ac"/>
    <property type="match status" value="1"/>
</dbReference>
<feature type="site" description="Interaction with DNA" evidence="10">
    <location>
        <position position="491"/>
    </location>
</feature>
<dbReference type="InterPro" id="IPR006171">
    <property type="entry name" value="TOPRIM_dom"/>
</dbReference>
<feature type="site" description="Interaction with DNA" evidence="10">
    <location>
        <position position="154"/>
    </location>
</feature>
<gene>
    <name evidence="10" type="primary">topA</name>
    <name evidence="13" type="ORF">LY60_00619</name>
</gene>
<feature type="domain" description="Toprim" evidence="11">
    <location>
        <begin position="2"/>
        <end position="112"/>
    </location>
</feature>
<dbReference type="Gene3D" id="3.30.65.10">
    <property type="entry name" value="Bacterial Topoisomerase I, domain 1"/>
    <property type="match status" value="3"/>
</dbReference>
<evidence type="ECO:0000256" key="7">
    <source>
        <dbReference type="ARBA" id="ARBA00023029"/>
    </source>
</evidence>
<sequence length="731" mass="83492">MNNLLIVESPAKAKTIAKFLGKNYTVKASVGHVRDLPKSKLGIDVDNNFEPNYITIRGKGDVIKELKKEAKKADNVYLATDPDREGEAISWHLAKILNLDESKDIRVEFNEITKEAIKKASKNPRKINIDLVDAQQARRILDRLVGYNISPLLWKKIEKGLSAGRVQSVALKLVIDREREIMDFVPEEYWTLELEVKKNKKKFIAKYAGILKNDKLSKIKIKNEDEVKEIINSMDTEKISVYKTEKTKSYSKPSAPFTTSTLQQEANRRLNFPAKKTMMIAQQLYEGINIKGEGSVGLVTYIRTDSFRLSDEAVTMAKDYIVSNYGDKYYMNRVFTKPKKNENKVQDAHEAIRPTYVNKNPDLIKDSLSSDQYKLYSLIWKRFIACQMVDAEYDVTKVLLDGNGNIFEASGKILVFDGYKKVYKYSDDSESKLLPEVEKSEMLEISQISPEQHFTQPPARYTEASLIKDLEERGIGRPSTYAPTITTITSREYIVKDKGSLFPTDMGFLVTEMMEKYFSKVINEKFTAEMENMLDEVASGKVEWHEVINEFYKDFKEELDVAEKEMEEIEIKDEVSDVQCENCGAFMVIKKGRYGKFLACPNYPECKNTKPLGGKEAVEETDEVCEVCGAKMLKRKGRYGEFLACSNYPSCKTTKPIVKTIDVNCPKCDGKIAIKFSKAGRRFFGCTNYPECNFMSWLEPTKEKCPVCGEMMVIKDNKITCINKKCGKTEE</sequence>
<dbReference type="AlphaFoldDB" id="A0A562JGW8"/>